<name>A0A4P6HGN0_9BACT</name>
<dbReference type="AlphaFoldDB" id="A0A4P6HGN0"/>
<sequence length="148" mass="15762">MDNATENASPDCPVIRIAAAVILDAAQRTLLVRKRGTTAFMQAGGKIEAGEAPTAALRRELREELDLTFDMEASRHMGRFTAPAANESGCLVEAEVYHVSAGGALAPRAEIEEAVWVDPFALGDLPLAPLTRDAVLPLVRTLLAAQAR</sequence>
<dbReference type="Pfam" id="PF00293">
    <property type="entry name" value="NUDIX"/>
    <property type="match status" value="1"/>
</dbReference>
<dbReference type="Gene3D" id="3.90.79.10">
    <property type="entry name" value="Nucleoside Triphosphate Pyrophosphohydrolase"/>
    <property type="match status" value="1"/>
</dbReference>
<dbReference type="InterPro" id="IPR000086">
    <property type="entry name" value="NUDIX_hydrolase_dom"/>
</dbReference>
<evidence type="ECO:0000313" key="4">
    <source>
        <dbReference type="EMBL" id="QAZ66233.1"/>
    </source>
</evidence>
<dbReference type="EMBL" id="CP026538">
    <property type="protein sequence ID" value="QAZ66233.1"/>
    <property type="molecule type" value="Genomic_DNA"/>
</dbReference>
<accession>A0A4P6HGN0</accession>
<evidence type="ECO:0000259" key="3">
    <source>
        <dbReference type="PROSITE" id="PS51462"/>
    </source>
</evidence>
<dbReference type="GO" id="GO:0016787">
    <property type="term" value="F:hydrolase activity"/>
    <property type="evidence" value="ECO:0007669"/>
    <property type="project" value="UniProtKB-KW"/>
</dbReference>
<evidence type="ECO:0000256" key="2">
    <source>
        <dbReference type="ARBA" id="ARBA00022801"/>
    </source>
</evidence>
<gene>
    <name evidence="4" type="ORF">C3Y92_02850</name>
</gene>
<dbReference type="PANTHER" id="PTHR43046:SF2">
    <property type="entry name" value="8-OXO-DGTP DIPHOSPHATASE-RELATED"/>
    <property type="match status" value="1"/>
</dbReference>
<keyword evidence="2" id="KW-0378">Hydrolase</keyword>
<organism evidence="4 5">
    <name type="scientific">Solidesulfovibrio carbinolicus</name>
    <dbReference type="NCBI Taxonomy" id="296842"/>
    <lineage>
        <taxon>Bacteria</taxon>
        <taxon>Pseudomonadati</taxon>
        <taxon>Thermodesulfobacteriota</taxon>
        <taxon>Desulfovibrionia</taxon>
        <taxon>Desulfovibrionales</taxon>
        <taxon>Desulfovibrionaceae</taxon>
        <taxon>Solidesulfovibrio</taxon>
    </lineage>
</organism>
<evidence type="ECO:0000313" key="5">
    <source>
        <dbReference type="Proteomes" id="UP000293296"/>
    </source>
</evidence>
<feature type="domain" description="Nudix hydrolase" evidence="3">
    <location>
        <begin position="13"/>
        <end position="141"/>
    </location>
</feature>
<protein>
    <submittedName>
        <fullName evidence="4">DNA mismatch repair protein MutT</fullName>
    </submittedName>
</protein>
<comment type="cofactor">
    <cofactor evidence="1">
        <name>Mg(2+)</name>
        <dbReference type="ChEBI" id="CHEBI:18420"/>
    </cofactor>
</comment>
<reference evidence="4 5" key="1">
    <citation type="submission" date="2018-02" db="EMBL/GenBank/DDBJ databases">
        <title>Genome sequence of Desulfovibrio carbinolicus DSM 3852.</title>
        <authorList>
            <person name="Wilbanks E."/>
            <person name="Skennerton C.T."/>
            <person name="Orphan V.J."/>
        </authorList>
    </citation>
    <scope>NUCLEOTIDE SEQUENCE [LARGE SCALE GENOMIC DNA]</scope>
    <source>
        <strain evidence="4 5">DSM 3852</strain>
    </source>
</reference>
<keyword evidence="5" id="KW-1185">Reference proteome</keyword>
<dbReference type="PANTHER" id="PTHR43046">
    <property type="entry name" value="GDP-MANNOSE MANNOSYL HYDROLASE"/>
    <property type="match status" value="1"/>
</dbReference>
<evidence type="ECO:0000256" key="1">
    <source>
        <dbReference type="ARBA" id="ARBA00001946"/>
    </source>
</evidence>
<dbReference type="PROSITE" id="PS51462">
    <property type="entry name" value="NUDIX"/>
    <property type="match status" value="1"/>
</dbReference>
<proteinExistence type="predicted"/>
<dbReference type="Proteomes" id="UP000293296">
    <property type="component" value="Chromosome"/>
</dbReference>
<dbReference type="SUPFAM" id="SSF55811">
    <property type="entry name" value="Nudix"/>
    <property type="match status" value="1"/>
</dbReference>
<dbReference type="InterPro" id="IPR020084">
    <property type="entry name" value="NUDIX_hydrolase_CS"/>
</dbReference>
<dbReference type="PROSITE" id="PS00893">
    <property type="entry name" value="NUDIX_BOX"/>
    <property type="match status" value="1"/>
</dbReference>
<dbReference type="RefSeq" id="WP_129349312.1">
    <property type="nucleotide sequence ID" value="NZ_CP026538.1"/>
</dbReference>
<dbReference type="InterPro" id="IPR015797">
    <property type="entry name" value="NUDIX_hydrolase-like_dom_sf"/>
</dbReference>
<dbReference type="CDD" id="cd04690">
    <property type="entry name" value="NUDIX_Hydrolase"/>
    <property type="match status" value="1"/>
</dbReference>
<dbReference type="OrthoDB" id="9810648at2"/>
<dbReference type="KEGG" id="dcb:C3Y92_02850"/>